<comment type="caution">
    <text evidence="2">The sequence shown here is derived from an EMBL/GenBank/DDBJ whole genome shotgun (WGS) entry which is preliminary data.</text>
</comment>
<keyword evidence="1" id="KW-0812">Transmembrane</keyword>
<evidence type="ECO:0000256" key="1">
    <source>
        <dbReference type="SAM" id="Phobius"/>
    </source>
</evidence>
<sequence length="81" mass="9611">MFKLIFTDLHTSKVMTRILFLVNLFLFVVAIWVSWVFPFLFPTLVSHPFVKLISGMGYDLFTPLLLLNGWYLFRAEVLLRR</sequence>
<feature type="transmembrane region" description="Helical" evidence="1">
    <location>
        <begin position="53"/>
        <end position="73"/>
    </location>
</feature>
<dbReference type="STRING" id="1862672.BO225_08890"/>
<name>A0A1U7NL14_9FIRM</name>
<accession>A0A1U7NL14</accession>
<dbReference type="EMBL" id="MPKA01000087">
    <property type="protein sequence ID" value="OLU45250.1"/>
    <property type="molecule type" value="Genomic_DNA"/>
</dbReference>
<feature type="transmembrane region" description="Helical" evidence="1">
    <location>
        <begin position="20"/>
        <end position="41"/>
    </location>
</feature>
<evidence type="ECO:0000313" key="3">
    <source>
        <dbReference type="Proteomes" id="UP000186705"/>
    </source>
</evidence>
<dbReference type="AlphaFoldDB" id="A0A1U7NL14"/>
<dbReference type="RefSeq" id="WP_076341906.1">
    <property type="nucleotide sequence ID" value="NZ_CAMSPY010000128.1"/>
</dbReference>
<proteinExistence type="predicted"/>
<evidence type="ECO:0000313" key="2">
    <source>
        <dbReference type="EMBL" id="OLU45250.1"/>
    </source>
</evidence>
<organism evidence="2 3">
    <name type="scientific">Dubosiella newyorkensis</name>
    <dbReference type="NCBI Taxonomy" id="1862672"/>
    <lineage>
        <taxon>Bacteria</taxon>
        <taxon>Bacillati</taxon>
        <taxon>Bacillota</taxon>
        <taxon>Erysipelotrichia</taxon>
        <taxon>Erysipelotrichales</taxon>
        <taxon>Erysipelotrichaceae</taxon>
        <taxon>Dubosiella</taxon>
    </lineage>
</organism>
<dbReference type="GeneID" id="78276054"/>
<reference evidence="2 3" key="1">
    <citation type="submission" date="2016-11" db="EMBL/GenBank/DDBJ databases">
        <title>Description of two novel members of the family Erysipelotrichaceae: Ileibacterium lipovorans gen. nov., sp. nov. and Dubosiella newyorkensis, gen. nov., sp. nov.</title>
        <authorList>
            <person name="Cox L.M."/>
            <person name="Sohn J."/>
            <person name="Tyrrell K.L."/>
            <person name="Citron D.M."/>
            <person name="Lawson P.A."/>
            <person name="Patel N.B."/>
            <person name="Iizumi T."/>
            <person name="Perez-Perez G.I."/>
            <person name="Goldstein E.J."/>
            <person name="Blaser M.J."/>
        </authorList>
    </citation>
    <scope>NUCLEOTIDE SEQUENCE [LARGE SCALE GENOMIC DNA]</scope>
    <source>
        <strain evidence="2 3">NYU-BL-A4</strain>
    </source>
</reference>
<keyword evidence="1" id="KW-1133">Transmembrane helix</keyword>
<keyword evidence="3" id="KW-1185">Reference proteome</keyword>
<dbReference type="Proteomes" id="UP000186705">
    <property type="component" value="Unassembled WGS sequence"/>
</dbReference>
<keyword evidence="1" id="KW-0472">Membrane</keyword>
<gene>
    <name evidence="2" type="ORF">BO225_08890</name>
</gene>
<protein>
    <submittedName>
        <fullName evidence="2">Uncharacterized protein</fullName>
    </submittedName>
</protein>